<dbReference type="PANTHER" id="PTHR32385:SF15">
    <property type="entry name" value="INOSITOL PHOSPHOCERAMIDE MANNOSYLTRANSFERASE 1"/>
    <property type="match status" value="1"/>
</dbReference>
<dbReference type="GO" id="GO:0016020">
    <property type="term" value="C:membrane"/>
    <property type="evidence" value="ECO:0007669"/>
    <property type="project" value="GOC"/>
</dbReference>
<accession>A0A0M6WVM3</accession>
<dbReference type="Proteomes" id="UP000049472">
    <property type="component" value="Unassembled WGS sequence"/>
</dbReference>
<sequence>MIPKKIHYCWVGGNSKPPLVKKCIQSWKKYCPDYEIIEWNESNYDISKNIYMKQAYEAKKWAFVTDYMRLDIIYEHGGIYLDTDVELIKNIDDLLSNEAFAGIESINENENNVALGLGFGAEKGHPLIGNMRSCYDELQFLNSDNTYNMVAIPVYITNFLKQLGYENQNKLQKLQGITIYPSEYFCPKSWTTGVKRITRHTYSIHHYSASWYDEKKQKQYREELKQKKKDYYRHMPNRIIKGILGDSKYNKIKKLFGK</sequence>
<dbReference type="AlphaFoldDB" id="A0A0M6WVM3"/>
<evidence type="ECO:0008006" key="4">
    <source>
        <dbReference type="Google" id="ProtNLM"/>
    </source>
</evidence>
<dbReference type="Gene3D" id="3.90.550.20">
    <property type="match status" value="1"/>
</dbReference>
<keyword evidence="1" id="KW-0808">Transferase</keyword>
<dbReference type="InterPro" id="IPR029044">
    <property type="entry name" value="Nucleotide-diphossugar_trans"/>
</dbReference>
<dbReference type="SUPFAM" id="SSF53448">
    <property type="entry name" value="Nucleotide-diphospho-sugar transferases"/>
    <property type="match status" value="1"/>
</dbReference>
<dbReference type="InterPro" id="IPR007577">
    <property type="entry name" value="GlycoTrfase_DXD_sugar-bd_CS"/>
</dbReference>
<dbReference type="GO" id="GO:0000030">
    <property type="term" value="F:mannosyltransferase activity"/>
    <property type="evidence" value="ECO:0007669"/>
    <property type="project" value="TreeGrafter"/>
</dbReference>
<protein>
    <recommendedName>
        <fullName evidence="4">Glycosyl transferase</fullName>
    </recommendedName>
</protein>
<evidence type="ECO:0000313" key="2">
    <source>
        <dbReference type="EMBL" id="CRL41802.1"/>
    </source>
</evidence>
<gene>
    <name evidence="2" type="ORF">T1815_27901</name>
</gene>
<proteinExistence type="predicted"/>
<dbReference type="EMBL" id="CVRQ01000053">
    <property type="protein sequence ID" value="CRL41802.1"/>
    <property type="molecule type" value="Genomic_DNA"/>
</dbReference>
<name>A0A0M6WVM3_9FIRM</name>
<dbReference type="Pfam" id="PF04488">
    <property type="entry name" value="Gly_transf_sug"/>
    <property type="match status" value="1"/>
</dbReference>
<dbReference type="RefSeq" id="WP_063124192.1">
    <property type="nucleotide sequence ID" value="NZ_CP100127.1"/>
</dbReference>
<dbReference type="PANTHER" id="PTHR32385">
    <property type="entry name" value="MANNOSYL PHOSPHORYLINOSITOL CERAMIDE SYNTHASE"/>
    <property type="match status" value="1"/>
</dbReference>
<organism evidence="2 3">
    <name type="scientific">Agathobacter rectalis</name>
    <dbReference type="NCBI Taxonomy" id="39491"/>
    <lineage>
        <taxon>Bacteria</taxon>
        <taxon>Bacillati</taxon>
        <taxon>Bacillota</taxon>
        <taxon>Clostridia</taxon>
        <taxon>Lachnospirales</taxon>
        <taxon>Lachnospiraceae</taxon>
        <taxon>Agathobacter</taxon>
    </lineage>
</organism>
<dbReference type="InterPro" id="IPR051706">
    <property type="entry name" value="Glycosyltransferase_domain"/>
</dbReference>
<reference evidence="3" key="1">
    <citation type="submission" date="2015-05" db="EMBL/GenBank/DDBJ databases">
        <authorList>
            <consortium name="Pathogen Informatics"/>
        </authorList>
    </citation>
    <scope>NUCLEOTIDE SEQUENCE [LARGE SCALE GENOMIC DNA]</scope>
    <source>
        <strain evidence="3">T1-815</strain>
    </source>
</reference>
<evidence type="ECO:0000256" key="1">
    <source>
        <dbReference type="ARBA" id="ARBA00022679"/>
    </source>
</evidence>
<evidence type="ECO:0000313" key="3">
    <source>
        <dbReference type="Proteomes" id="UP000049472"/>
    </source>
</evidence>
<keyword evidence="3" id="KW-1185">Reference proteome</keyword>
<dbReference type="GO" id="GO:0051999">
    <property type="term" value="P:mannosyl-inositol phosphorylceramide biosynthetic process"/>
    <property type="evidence" value="ECO:0007669"/>
    <property type="project" value="TreeGrafter"/>
</dbReference>